<dbReference type="PROSITE" id="PS50885">
    <property type="entry name" value="HAMP"/>
    <property type="match status" value="1"/>
</dbReference>
<dbReference type="CDD" id="cd06225">
    <property type="entry name" value="HAMP"/>
    <property type="match status" value="1"/>
</dbReference>
<evidence type="ECO:0000256" key="6">
    <source>
        <dbReference type="SAM" id="Phobius"/>
    </source>
</evidence>
<dbReference type="SMART" id="SM00283">
    <property type="entry name" value="MA"/>
    <property type="match status" value="1"/>
</dbReference>
<dbReference type="Pfam" id="PF12729">
    <property type="entry name" value="4HB_MCP_1"/>
    <property type="match status" value="1"/>
</dbReference>
<dbReference type="SMART" id="SM00304">
    <property type="entry name" value="HAMP"/>
    <property type="match status" value="1"/>
</dbReference>
<dbReference type="SUPFAM" id="SSF58104">
    <property type="entry name" value="Methyl-accepting chemotaxis protein (MCP) signaling domain"/>
    <property type="match status" value="1"/>
</dbReference>
<evidence type="ECO:0000256" key="5">
    <source>
        <dbReference type="PROSITE-ProRule" id="PRU00284"/>
    </source>
</evidence>
<evidence type="ECO:0000259" key="9">
    <source>
        <dbReference type="PROSITE" id="PS50885"/>
    </source>
</evidence>
<evidence type="ECO:0000256" key="1">
    <source>
        <dbReference type="ARBA" id="ARBA00004429"/>
    </source>
</evidence>
<evidence type="ECO:0000256" key="3">
    <source>
        <dbReference type="ARBA" id="ARBA00023224"/>
    </source>
</evidence>
<evidence type="ECO:0000313" key="11">
    <source>
        <dbReference type="Proteomes" id="UP000184139"/>
    </source>
</evidence>
<name>A0A1M5RX02_9BACT</name>
<dbReference type="GO" id="GO:0004888">
    <property type="term" value="F:transmembrane signaling receptor activity"/>
    <property type="evidence" value="ECO:0007669"/>
    <property type="project" value="InterPro"/>
</dbReference>
<evidence type="ECO:0000259" key="7">
    <source>
        <dbReference type="PROSITE" id="PS50111"/>
    </source>
</evidence>
<dbReference type="OrthoDB" id="5342522at2"/>
<dbReference type="GO" id="GO:0006935">
    <property type="term" value="P:chemotaxis"/>
    <property type="evidence" value="ECO:0007669"/>
    <property type="project" value="InterPro"/>
</dbReference>
<keyword evidence="6" id="KW-0812">Transmembrane</keyword>
<dbReference type="EMBL" id="FQXS01000001">
    <property type="protein sequence ID" value="SHH30754.1"/>
    <property type="molecule type" value="Genomic_DNA"/>
</dbReference>
<dbReference type="InterPro" id="IPR003660">
    <property type="entry name" value="HAMP_dom"/>
</dbReference>
<dbReference type="AlphaFoldDB" id="A0A1M5RX02"/>
<organism evidence="10 11">
    <name type="scientific">Desulfofustis glycolicus DSM 9705</name>
    <dbReference type="NCBI Taxonomy" id="1121409"/>
    <lineage>
        <taxon>Bacteria</taxon>
        <taxon>Pseudomonadati</taxon>
        <taxon>Thermodesulfobacteriota</taxon>
        <taxon>Desulfobulbia</taxon>
        <taxon>Desulfobulbales</taxon>
        <taxon>Desulfocapsaceae</taxon>
        <taxon>Desulfofustis</taxon>
    </lineage>
</organism>
<feature type="domain" description="T-SNARE coiled-coil homology" evidence="8">
    <location>
        <begin position="569"/>
        <end position="631"/>
    </location>
</feature>
<dbReference type="InterPro" id="IPR024478">
    <property type="entry name" value="HlyB_4HB_MCP"/>
</dbReference>
<dbReference type="Pfam" id="PF00672">
    <property type="entry name" value="HAMP"/>
    <property type="match status" value="1"/>
</dbReference>
<dbReference type="GO" id="GO:0007165">
    <property type="term" value="P:signal transduction"/>
    <property type="evidence" value="ECO:0007669"/>
    <property type="project" value="UniProtKB-KW"/>
</dbReference>
<dbReference type="PROSITE" id="PS50192">
    <property type="entry name" value="T_SNARE"/>
    <property type="match status" value="1"/>
</dbReference>
<keyword evidence="2" id="KW-1003">Cell membrane</keyword>
<dbReference type="PANTHER" id="PTHR32089:SF112">
    <property type="entry name" value="LYSOZYME-LIKE PROTEIN-RELATED"/>
    <property type="match status" value="1"/>
</dbReference>
<dbReference type="PROSITE" id="PS50111">
    <property type="entry name" value="CHEMOTAXIS_TRANSDUC_2"/>
    <property type="match status" value="1"/>
</dbReference>
<gene>
    <name evidence="10" type="ORF">SAMN02745124_00041</name>
</gene>
<dbReference type="InterPro" id="IPR000727">
    <property type="entry name" value="T_SNARE_dom"/>
</dbReference>
<keyword evidence="2" id="KW-0997">Cell inner membrane</keyword>
<feature type="domain" description="HAMP" evidence="9">
    <location>
        <begin position="339"/>
        <end position="391"/>
    </location>
</feature>
<dbReference type="STRING" id="1121409.SAMN02745124_00041"/>
<keyword evidence="3 5" id="KW-0807">Transducer</keyword>
<dbReference type="GO" id="GO:0005886">
    <property type="term" value="C:plasma membrane"/>
    <property type="evidence" value="ECO:0007669"/>
    <property type="project" value="UniProtKB-SubCell"/>
</dbReference>
<dbReference type="PANTHER" id="PTHR32089">
    <property type="entry name" value="METHYL-ACCEPTING CHEMOTAXIS PROTEIN MCPB"/>
    <property type="match status" value="1"/>
</dbReference>
<feature type="transmembrane region" description="Helical" evidence="6">
    <location>
        <begin position="317"/>
        <end position="337"/>
    </location>
</feature>
<accession>A0A1M5RX02</accession>
<evidence type="ECO:0000313" key="10">
    <source>
        <dbReference type="EMBL" id="SHH30754.1"/>
    </source>
</evidence>
<evidence type="ECO:0000259" key="8">
    <source>
        <dbReference type="PROSITE" id="PS50192"/>
    </source>
</evidence>
<keyword evidence="6" id="KW-0472">Membrane</keyword>
<proteinExistence type="inferred from homology"/>
<dbReference type="PRINTS" id="PR00260">
    <property type="entry name" value="CHEMTRNSDUCR"/>
</dbReference>
<dbReference type="InterPro" id="IPR004089">
    <property type="entry name" value="MCPsignal_dom"/>
</dbReference>
<evidence type="ECO:0000256" key="4">
    <source>
        <dbReference type="ARBA" id="ARBA00029447"/>
    </source>
</evidence>
<dbReference type="RefSeq" id="WP_073372822.1">
    <property type="nucleotide sequence ID" value="NZ_FQXS01000001.1"/>
</dbReference>
<dbReference type="Pfam" id="PF00015">
    <property type="entry name" value="MCPsignal"/>
    <property type="match status" value="1"/>
</dbReference>
<dbReference type="InterPro" id="IPR004090">
    <property type="entry name" value="Chemotax_Me-accpt_rcpt"/>
</dbReference>
<dbReference type="Proteomes" id="UP000184139">
    <property type="component" value="Unassembled WGS sequence"/>
</dbReference>
<feature type="domain" description="Methyl-accepting transducer" evidence="7">
    <location>
        <begin position="403"/>
        <end position="646"/>
    </location>
</feature>
<comment type="subcellular location">
    <subcellularLocation>
        <location evidence="1">Cell inner membrane</location>
        <topology evidence="1">Multi-pass membrane protein</topology>
    </subcellularLocation>
</comment>
<protein>
    <submittedName>
        <fullName evidence="10">Methyl-accepting chemotaxis protein</fullName>
    </submittedName>
</protein>
<dbReference type="Gene3D" id="1.10.287.950">
    <property type="entry name" value="Methyl-accepting chemotaxis protein"/>
    <property type="match status" value="1"/>
</dbReference>
<comment type="similarity">
    <text evidence="4">Belongs to the methyl-accepting chemotaxis (MCP) protein family.</text>
</comment>
<keyword evidence="11" id="KW-1185">Reference proteome</keyword>
<evidence type="ECO:0000256" key="2">
    <source>
        <dbReference type="ARBA" id="ARBA00022519"/>
    </source>
</evidence>
<keyword evidence="6" id="KW-1133">Transmembrane helix</keyword>
<sequence>MKNINLGVKLLGGFLLTALIILVVGILSIVQQDKLDHETEQLGTEQLPAVENILTVKSQTATIAASMRTLLTPYASKEQLELSHQHLLEARKIYAAARDEFAALPIMGEVKAEWQEFSTSISQWVGVNNQAADISKQLIAMDMTNPDQMKLHMSSFELAHNELLVNTGQLMLLNRDFDGGTDHTACTLGRWIANMDTTNPEIIALVEQIKPVHAELHNTVAEIKELAGRDDHYQAKDLYENKLLPASRQVFDYMRQMSEVADDAAEKFATMSTLLLEKGAAHQAKTFAAIDQMVQIADNAARQTVEGAHGIASTGRMITIICLVVGVVLAIFSGFLLTRGITGPVQKVMHFVEVLAGGDFTSKLEIDQEDEIGKMAKALGKTVDELGAMIKQVVAGVNTLSSSSTELSAVSSQLSSNAENASARSTGVASAAEEMTTNMSSVSAAMEQSASNVGMVATATEEMSSTVGEIARNAAKAKDISEQAVDQSQKTSVKMNELGQAANKIGTVTEAITEISEQTNLLALNATIEAARAGEAGKGFAVVANEIKELAKQTADATIDIKNQIEEMQHTTDGTITDIKNITEVINEINEIITTIATAVEQQSAATSEISENVAQAAAGIAEVNENVAQSSIAIGDITRDIGEISSTSEEVNQGSHNVKESAIELSRLAEQLDGLVRRFKVA</sequence>
<feature type="transmembrane region" description="Helical" evidence="6">
    <location>
        <begin position="6"/>
        <end position="30"/>
    </location>
</feature>
<dbReference type="Gene3D" id="1.20.120.30">
    <property type="entry name" value="Aspartate receptor, ligand-binding domain"/>
    <property type="match status" value="1"/>
</dbReference>
<reference evidence="10 11" key="1">
    <citation type="submission" date="2016-11" db="EMBL/GenBank/DDBJ databases">
        <authorList>
            <person name="Jaros S."/>
            <person name="Januszkiewicz K."/>
            <person name="Wedrychowicz H."/>
        </authorList>
    </citation>
    <scope>NUCLEOTIDE SEQUENCE [LARGE SCALE GENOMIC DNA]</scope>
    <source>
        <strain evidence="10 11">DSM 9705</strain>
    </source>
</reference>